<dbReference type="Proteomes" id="UP001320159">
    <property type="component" value="Unassembled WGS sequence"/>
</dbReference>
<reference evidence="2 3" key="1">
    <citation type="submission" date="2017-11" db="EMBL/GenBank/DDBJ databases">
        <title>Isolation and Characterization of Family Methanocellaceae Species from Potential Methane Hydrate Area Offshore Southwestern Taiwan.</title>
        <authorList>
            <person name="Zhang W.-L."/>
            <person name="Chen W.-C."/>
            <person name="Lai M.-C."/>
            <person name="Chen S.-C."/>
        </authorList>
    </citation>
    <scope>NUCLEOTIDE SEQUENCE [LARGE SCALE GENOMIC DNA]</scope>
    <source>
        <strain evidence="2 3">CWC-04</strain>
    </source>
</reference>
<evidence type="ECO:0000313" key="3">
    <source>
        <dbReference type="Proteomes" id="UP001320159"/>
    </source>
</evidence>
<keyword evidence="3" id="KW-1185">Reference proteome</keyword>
<feature type="transmembrane region" description="Helical" evidence="1">
    <location>
        <begin position="36"/>
        <end position="54"/>
    </location>
</feature>
<protein>
    <recommendedName>
        <fullName evidence="4">TM2 domain-containing protein</fullName>
    </recommendedName>
</protein>
<dbReference type="EMBL" id="PGCK01000007">
    <property type="protein sequence ID" value="MCD1295230.1"/>
    <property type="molecule type" value="Genomic_DNA"/>
</dbReference>
<feature type="transmembrane region" description="Helical" evidence="1">
    <location>
        <begin position="66"/>
        <end position="87"/>
    </location>
</feature>
<accession>A0AAP2W585</accession>
<dbReference type="RefSeq" id="WP_230742080.1">
    <property type="nucleotide sequence ID" value="NZ_PGCK01000007.1"/>
</dbReference>
<name>A0AAP2W585_9EURY</name>
<keyword evidence="1" id="KW-0472">Membrane</keyword>
<sequence length="102" mass="11387">MVDYVKRKSPFLAAVLSFLIPGLGQAYDGKILKGAIFFIGYIILWGVITAVYLFGGIITAMFTAGFGLLCWLPIFFIPLIVNLWAAYDAHKIAERINMGIYY</sequence>
<organism evidence="2 3">
    <name type="scientific">Methanooceanicella nereidis</name>
    <dbReference type="NCBI Taxonomy" id="2052831"/>
    <lineage>
        <taxon>Archaea</taxon>
        <taxon>Methanobacteriati</taxon>
        <taxon>Methanobacteriota</taxon>
        <taxon>Stenosarchaea group</taxon>
        <taxon>Methanomicrobia</taxon>
        <taxon>Methanocellales</taxon>
        <taxon>Methanocellaceae</taxon>
        <taxon>Methanooceanicella</taxon>
    </lineage>
</organism>
<keyword evidence="1" id="KW-1133">Transmembrane helix</keyword>
<evidence type="ECO:0000313" key="2">
    <source>
        <dbReference type="EMBL" id="MCD1295230.1"/>
    </source>
</evidence>
<evidence type="ECO:0008006" key="4">
    <source>
        <dbReference type="Google" id="ProtNLM"/>
    </source>
</evidence>
<keyword evidence="1" id="KW-0812">Transmembrane</keyword>
<gene>
    <name evidence="2" type="ORF">CUJ83_09490</name>
</gene>
<dbReference type="AlphaFoldDB" id="A0AAP2W585"/>
<comment type="caution">
    <text evidence="2">The sequence shown here is derived from an EMBL/GenBank/DDBJ whole genome shotgun (WGS) entry which is preliminary data.</text>
</comment>
<proteinExistence type="predicted"/>
<evidence type="ECO:0000256" key="1">
    <source>
        <dbReference type="SAM" id="Phobius"/>
    </source>
</evidence>